<feature type="compositionally biased region" description="Polar residues" evidence="1">
    <location>
        <begin position="12"/>
        <end position="22"/>
    </location>
</feature>
<dbReference type="Proteomes" id="UP000622707">
    <property type="component" value="Unassembled WGS sequence"/>
</dbReference>
<evidence type="ECO:0000313" key="2">
    <source>
        <dbReference type="EMBL" id="MBL0426782.1"/>
    </source>
</evidence>
<evidence type="ECO:0000313" key="3">
    <source>
        <dbReference type="Proteomes" id="UP000622707"/>
    </source>
</evidence>
<evidence type="ECO:0000256" key="1">
    <source>
        <dbReference type="SAM" id="MobiDB-lite"/>
    </source>
</evidence>
<evidence type="ECO:0008006" key="4">
    <source>
        <dbReference type="Google" id="ProtNLM"/>
    </source>
</evidence>
<gene>
    <name evidence="2" type="ORF">JI746_16840</name>
</gene>
<accession>A0ABS1JRA6</accession>
<keyword evidence="3" id="KW-1185">Reference proteome</keyword>
<dbReference type="EMBL" id="JAEQND010000009">
    <property type="protein sequence ID" value="MBL0426782.1"/>
    <property type="molecule type" value="Genomic_DNA"/>
</dbReference>
<reference evidence="2 3" key="1">
    <citation type="journal article" date="2017" name="Int. J. Syst. Evol. Microbiol.">
        <title>Ramlibacter alkalitolerans sp. nov., alkali-tolerant bacterium isolated from soil of ginseng.</title>
        <authorList>
            <person name="Lee D.H."/>
            <person name="Cha C.J."/>
        </authorList>
    </citation>
    <scope>NUCLEOTIDE SEQUENCE [LARGE SCALE GENOMIC DNA]</scope>
    <source>
        <strain evidence="2 3">KACC 19305</strain>
    </source>
</reference>
<name>A0ABS1JRA6_9BURK</name>
<sequence>MRAVNTAAHGRSTMQSTTRSELQVGNGRGRIAAAGALALLALGCTMQPRRADAPPPLNASRAAREAQINAQWQNHPVRELIARWGPPRQVLDIPGGGNPPGFLLLYPRDAGTGCVDTFSVLYGAVARVRSYHCR</sequence>
<proteinExistence type="predicted"/>
<comment type="caution">
    <text evidence="2">The sequence shown here is derived from an EMBL/GenBank/DDBJ whole genome shotgun (WGS) entry which is preliminary data.</text>
</comment>
<organism evidence="2 3">
    <name type="scientific">Ramlibacter alkalitolerans</name>
    <dbReference type="NCBI Taxonomy" id="2039631"/>
    <lineage>
        <taxon>Bacteria</taxon>
        <taxon>Pseudomonadati</taxon>
        <taxon>Pseudomonadota</taxon>
        <taxon>Betaproteobacteria</taxon>
        <taxon>Burkholderiales</taxon>
        <taxon>Comamonadaceae</taxon>
        <taxon>Ramlibacter</taxon>
    </lineage>
</organism>
<protein>
    <recommendedName>
        <fullName evidence="4">Lipoprotein</fullName>
    </recommendedName>
</protein>
<feature type="region of interest" description="Disordered" evidence="1">
    <location>
        <begin position="1"/>
        <end position="22"/>
    </location>
</feature>